<evidence type="ECO:0000259" key="1">
    <source>
        <dbReference type="Pfam" id="PF24764"/>
    </source>
</evidence>
<dbReference type="Pfam" id="PF24764">
    <property type="entry name" value="rva_4"/>
    <property type="match status" value="1"/>
</dbReference>
<dbReference type="PANTHER" id="PTHR46791">
    <property type="entry name" value="EXPRESSED PROTEIN"/>
    <property type="match status" value="1"/>
</dbReference>
<dbReference type="PANTHER" id="PTHR46791:SF5">
    <property type="entry name" value="CLR5 DOMAIN-CONTAINING PROTEIN-RELATED"/>
    <property type="match status" value="1"/>
</dbReference>
<evidence type="ECO:0000313" key="2">
    <source>
        <dbReference type="EMBL" id="EGN92313.1"/>
    </source>
</evidence>
<keyword evidence="3" id="KW-1185">Reference proteome</keyword>
<dbReference type="InterPro" id="IPR058913">
    <property type="entry name" value="Integrase_dom_put"/>
</dbReference>
<feature type="non-terminal residue" evidence="2">
    <location>
        <position position="1"/>
    </location>
</feature>
<protein>
    <recommendedName>
        <fullName evidence="1">Integrase core domain-containing protein</fullName>
    </recommendedName>
</protein>
<accession>F8QHD0</accession>
<dbReference type="AlphaFoldDB" id="F8QHD0"/>
<name>F8QHD0_SERL3</name>
<dbReference type="EMBL" id="GL945508">
    <property type="protein sequence ID" value="EGN92313.1"/>
    <property type="molecule type" value="Genomic_DNA"/>
</dbReference>
<dbReference type="STRING" id="936435.F8QHD0"/>
<dbReference type="HOGENOM" id="CLU_177206_0_0_1"/>
<reference evidence="3" key="1">
    <citation type="journal article" date="2011" name="Science">
        <title>The plant cell wall-decomposing machinery underlies the functional diversity of forest fungi.</title>
        <authorList>
            <person name="Eastwood D.C."/>
            <person name="Floudas D."/>
            <person name="Binder M."/>
            <person name="Majcherczyk A."/>
            <person name="Schneider P."/>
            <person name="Aerts A."/>
            <person name="Asiegbu F.O."/>
            <person name="Baker S.E."/>
            <person name="Barry K."/>
            <person name="Bendiksby M."/>
            <person name="Blumentritt M."/>
            <person name="Coutinho P.M."/>
            <person name="Cullen D."/>
            <person name="de Vries R.P."/>
            <person name="Gathman A."/>
            <person name="Goodell B."/>
            <person name="Henrissat B."/>
            <person name="Ihrmark K."/>
            <person name="Kauserud H."/>
            <person name="Kohler A."/>
            <person name="LaButti K."/>
            <person name="Lapidus A."/>
            <person name="Lavin J.L."/>
            <person name="Lee Y.-H."/>
            <person name="Lindquist E."/>
            <person name="Lilly W."/>
            <person name="Lucas S."/>
            <person name="Morin E."/>
            <person name="Murat C."/>
            <person name="Oguiza J.A."/>
            <person name="Park J."/>
            <person name="Pisabarro A.G."/>
            <person name="Riley R."/>
            <person name="Rosling A."/>
            <person name="Salamov A."/>
            <person name="Schmidt O."/>
            <person name="Schmutz J."/>
            <person name="Skrede I."/>
            <person name="Stenlid J."/>
            <person name="Wiebenga A."/>
            <person name="Xie X."/>
            <person name="Kuees U."/>
            <person name="Hibbett D.S."/>
            <person name="Hoffmeister D."/>
            <person name="Hoegberg N."/>
            <person name="Martin F."/>
            <person name="Grigoriev I.V."/>
            <person name="Watkinson S.C."/>
        </authorList>
    </citation>
    <scope>NUCLEOTIDE SEQUENCE [LARGE SCALE GENOMIC DNA]</scope>
    <source>
        <strain evidence="3">strain S7.3</strain>
    </source>
</reference>
<evidence type="ECO:0000313" key="3">
    <source>
        <dbReference type="Proteomes" id="UP000008063"/>
    </source>
</evidence>
<dbReference type="OrthoDB" id="2686689at2759"/>
<proteinExistence type="predicted"/>
<dbReference type="Proteomes" id="UP000008063">
    <property type="component" value="Unassembled WGS sequence"/>
</dbReference>
<sequence length="96" mass="11448">QKPDSSFRYLVGVLQSHGLHIQHRQIWHSLHCVDGLGHQLQKRQIIQHQKYRVLHPNALWHINEHHKLIRWGYIIHGMVDGFCRTVSCHIYFQSSI</sequence>
<gene>
    <name evidence="2" type="ORF">SERLA73DRAFT_65981</name>
</gene>
<dbReference type="InParanoid" id="F8QHD0"/>
<organism evidence="3">
    <name type="scientific">Serpula lacrymans var. lacrymans (strain S7.3)</name>
    <name type="common">Dry rot fungus</name>
    <dbReference type="NCBI Taxonomy" id="936435"/>
    <lineage>
        <taxon>Eukaryota</taxon>
        <taxon>Fungi</taxon>
        <taxon>Dikarya</taxon>
        <taxon>Basidiomycota</taxon>
        <taxon>Agaricomycotina</taxon>
        <taxon>Agaricomycetes</taxon>
        <taxon>Agaricomycetidae</taxon>
        <taxon>Boletales</taxon>
        <taxon>Coniophorineae</taxon>
        <taxon>Serpulaceae</taxon>
        <taxon>Serpula</taxon>
    </lineage>
</organism>
<feature type="domain" description="Integrase core" evidence="1">
    <location>
        <begin position="51"/>
        <end position="87"/>
    </location>
</feature>
<dbReference type="OMA" id="ALWHINE"/>